<comment type="caution">
    <text evidence="2">The sequence shown here is derived from an EMBL/GenBank/DDBJ whole genome shotgun (WGS) entry which is preliminary data.</text>
</comment>
<dbReference type="AlphaFoldDB" id="A0A1C3CYB3"/>
<evidence type="ECO:0000313" key="3">
    <source>
        <dbReference type="Proteomes" id="UP000186553"/>
    </source>
</evidence>
<keyword evidence="3" id="KW-1185">Reference proteome</keyword>
<proteinExistence type="predicted"/>
<accession>A0A1C3CYB3</accession>
<evidence type="ECO:0000313" key="2">
    <source>
        <dbReference type="EMBL" id="ODA13812.1"/>
    </source>
</evidence>
<sequence>MVLTYWFSRQNFKIQGFLWILLPNYFVFWMNFIVYGSEKYIKTVEQACMATAFKVLWITINLLMVIGQ</sequence>
<feature type="transmembrane region" description="Helical" evidence="1">
    <location>
        <begin position="47"/>
        <end position="66"/>
    </location>
</feature>
<organism evidence="2 3">
    <name type="scientific">Acinetobacter celticus</name>
    <dbReference type="NCBI Taxonomy" id="1891224"/>
    <lineage>
        <taxon>Bacteria</taxon>
        <taxon>Pseudomonadati</taxon>
        <taxon>Pseudomonadota</taxon>
        <taxon>Gammaproteobacteria</taxon>
        <taxon>Moraxellales</taxon>
        <taxon>Moraxellaceae</taxon>
        <taxon>Acinetobacter</taxon>
    </lineage>
</organism>
<keyword evidence="1" id="KW-0472">Membrane</keyword>
<name>A0A1C3CYB3_9GAMM</name>
<feature type="transmembrane region" description="Helical" evidence="1">
    <location>
        <begin position="16"/>
        <end position="35"/>
    </location>
</feature>
<dbReference type="Proteomes" id="UP000186553">
    <property type="component" value="Unassembled WGS sequence"/>
</dbReference>
<evidence type="ECO:0000256" key="1">
    <source>
        <dbReference type="SAM" id="Phobius"/>
    </source>
</evidence>
<protein>
    <submittedName>
        <fullName evidence="2">Uncharacterized protein</fullName>
    </submittedName>
</protein>
<gene>
    <name evidence="2" type="ORF">BBP83_05490</name>
</gene>
<keyword evidence="1" id="KW-1133">Transmembrane helix</keyword>
<dbReference type="EMBL" id="MBDL01000008">
    <property type="protein sequence ID" value="ODA13812.1"/>
    <property type="molecule type" value="Genomic_DNA"/>
</dbReference>
<keyword evidence="1" id="KW-0812">Transmembrane</keyword>
<reference evidence="2 3" key="1">
    <citation type="submission" date="2016-07" db="EMBL/GenBank/DDBJ databases">
        <title>Acinetobacter sp. ANC 4603.</title>
        <authorList>
            <person name="Radolfova-Krizova L."/>
            <person name="Nemec A."/>
        </authorList>
    </citation>
    <scope>NUCLEOTIDE SEQUENCE [LARGE SCALE GENOMIC DNA]</scope>
    <source>
        <strain evidence="2 3">ANC 4603</strain>
    </source>
</reference>